<sequence length="349" mass="39907">MKPLLVVLHENERALKMKYFLASVFLLTTHVYIGYYVVVPLLHGVYSWWTIPILLLLSAIVIITFLLGLAFFHISSQPVSKYHSISSALLHYIIDYGMLRSGRAALKKLKVVSERPREYQEKMLKDLMAENKDTVYGKKHKFSEIRNLKDFRATHPLTDYKHFKPYIEDIAKGKENVLSSEPPVRLSLTSGTTGDPKTVPTGNSYLKQDYNELGCLVSAISKENFPGWNIMQKRVWFYCNPTLTYSEGGLPVGPLSTIPDWARSLLVVYATPSDGFRISTTFEATYIHLLFGLRDRGIGFLFPGFSTTLLTAMRLMEDEWEQLVEDIREGKINSELNSLLIFVGVWKRH</sequence>
<dbReference type="STRING" id="307972.A0A2G8KRA3"/>
<feature type="transmembrane region" description="Helical" evidence="1">
    <location>
        <begin position="48"/>
        <end position="72"/>
    </location>
</feature>
<dbReference type="OrthoDB" id="10004661at2759"/>
<keyword evidence="1" id="KW-0472">Membrane</keyword>
<keyword evidence="1" id="KW-1133">Transmembrane helix</keyword>
<dbReference type="Pfam" id="PF03321">
    <property type="entry name" value="GH3"/>
    <property type="match status" value="1"/>
</dbReference>
<dbReference type="AlphaFoldDB" id="A0A2G8KRA3"/>
<dbReference type="EMBL" id="MRZV01000417">
    <property type="protein sequence ID" value="PIK50532.1"/>
    <property type="molecule type" value="Genomic_DNA"/>
</dbReference>
<evidence type="ECO:0000313" key="3">
    <source>
        <dbReference type="Proteomes" id="UP000230750"/>
    </source>
</evidence>
<dbReference type="PANTHER" id="PTHR31901">
    <property type="entry name" value="GH3 DOMAIN-CONTAINING PROTEIN"/>
    <property type="match status" value="1"/>
</dbReference>
<dbReference type="InterPro" id="IPR004993">
    <property type="entry name" value="GH3"/>
</dbReference>
<reference evidence="2 3" key="1">
    <citation type="journal article" date="2017" name="PLoS Biol.">
        <title>The sea cucumber genome provides insights into morphological evolution and visceral regeneration.</title>
        <authorList>
            <person name="Zhang X."/>
            <person name="Sun L."/>
            <person name="Yuan J."/>
            <person name="Sun Y."/>
            <person name="Gao Y."/>
            <person name="Zhang L."/>
            <person name="Li S."/>
            <person name="Dai H."/>
            <person name="Hamel J.F."/>
            <person name="Liu C."/>
            <person name="Yu Y."/>
            <person name="Liu S."/>
            <person name="Lin W."/>
            <person name="Guo K."/>
            <person name="Jin S."/>
            <person name="Xu P."/>
            <person name="Storey K.B."/>
            <person name="Huan P."/>
            <person name="Zhang T."/>
            <person name="Zhou Y."/>
            <person name="Zhang J."/>
            <person name="Lin C."/>
            <person name="Li X."/>
            <person name="Xing L."/>
            <person name="Huo D."/>
            <person name="Sun M."/>
            <person name="Wang L."/>
            <person name="Mercier A."/>
            <person name="Li F."/>
            <person name="Yang H."/>
            <person name="Xiang J."/>
        </authorList>
    </citation>
    <scope>NUCLEOTIDE SEQUENCE [LARGE SCALE GENOMIC DNA]</scope>
    <source>
        <strain evidence="2">Shaxun</strain>
        <tissue evidence="2">Muscle</tissue>
    </source>
</reference>
<organism evidence="2 3">
    <name type="scientific">Stichopus japonicus</name>
    <name type="common">Sea cucumber</name>
    <dbReference type="NCBI Taxonomy" id="307972"/>
    <lineage>
        <taxon>Eukaryota</taxon>
        <taxon>Metazoa</taxon>
        <taxon>Echinodermata</taxon>
        <taxon>Eleutherozoa</taxon>
        <taxon>Echinozoa</taxon>
        <taxon>Holothuroidea</taxon>
        <taxon>Aspidochirotacea</taxon>
        <taxon>Aspidochirotida</taxon>
        <taxon>Stichopodidae</taxon>
        <taxon>Apostichopus</taxon>
    </lineage>
</organism>
<accession>A0A2G8KRA3</accession>
<evidence type="ECO:0000313" key="2">
    <source>
        <dbReference type="EMBL" id="PIK50532.1"/>
    </source>
</evidence>
<feature type="transmembrane region" description="Helical" evidence="1">
    <location>
        <begin position="20"/>
        <end position="42"/>
    </location>
</feature>
<protein>
    <submittedName>
        <fullName evidence="2">Putative indole-3-acetic acid-amido synthetase GH3.2-like</fullName>
    </submittedName>
</protein>
<dbReference type="InterPro" id="IPR020845">
    <property type="entry name" value="AMP-binding_CS"/>
</dbReference>
<keyword evidence="3" id="KW-1185">Reference proteome</keyword>
<dbReference type="Proteomes" id="UP000230750">
    <property type="component" value="Unassembled WGS sequence"/>
</dbReference>
<keyword evidence="1" id="KW-0812">Transmembrane</keyword>
<evidence type="ECO:0000256" key="1">
    <source>
        <dbReference type="SAM" id="Phobius"/>
    </source>
</evidence>
<comment type="caution">
    <text evidence="2">The sequence shown here is derived from an EMBL/GenBank/DDBJ whole genome shotgun (WGS) entry which is preliminary data.</text>
</comment>
<dbReference type="PANTHER" id="PTHR31901:SF9">
    <property type="entry name" value="GH3 DOMAIN-CONTAINING PROTEIN"/>
    <property type="match status" value="1"/>
</dbReference>
<gene>
    <name evidence="2" type="ORF">BSL78_12596</name>
</gene>
<dbReference type="GO" id="GO:0005737">
    <property type="term" value="C:cytoplasm"/>
    <property type="evidence" value="ECO:0007669"/>
    <property type="project" value="TreeGrafter"/>
</dbReference>
<dbReference type="GO" id="GO:0016881">
    <property type="term" value="F:acid-amino acid ligase activity"/>
    <property type="evidence" value="ECO:0007669"/>
    <property type="project" value="TreeGrafter"/>
</dbReference>
<name>A0A2G8KRA3_STIJA</name>
<dbReference type="PROSITE" id="PS00455">
    <property type="entry name" value="AMP_BINDING"/>
    <property type="match status" value="1"/>
</dbReference>
<proteinExistence type="predicted"/>